<comment type="subcellular location">
    <subcellularLocation>
        <location evidence="1">Cell membrane</location>
        <topology evidence="1">Peripheral membrane protein</topology>
    </subcellularLocation>
</comment>
<dbReference type="PANTHER" id="PTHR42711">
    <property type="entry name" value="ABC TRANSPORTER ATP-BINDING PROTEIN"/>
    <property type="match status" value="1"/>
</dbReference>
<evidence type="ECO:0000259" key="6">
    <source>
        <dbReference type="PROSITE" id="PS50893"/>
    </source>
</evidence>
<keyword evidence="7" id="KW-0378">Hydrolase</keyword>
<dbReference type="InterPro" id="IPR003593">
    <property type="entry name" value="AAA+_ATPase"/>
</dbReference>
<sequence>MRANTTAAGELRSIRKTYGSVIAVDDLSLHVTPGEILTLVGPNGAGKTTTMEILAGLRSPDCGQALVHGNIPATSFKARLHVGIQQQKSRLPTGLKVREVIRSAEALYRDPGSVATIVDRLGLSPYRNCPVEELAGQWRRRLAVALACIGRPSLLIFDEPTSGLASEDCSDMWQFFCELRDCGAAIVTSAADFSEAEAFADRGVVLSHGRVVAEGSAPDIFAALCA</sequence>
<dbReference type="Pfam" id="PF00005">
    <property type="entry name" value="ABC_tran"/>
    <property type="match status" value="1"/>
</dbReference>
<dbReference type="InterPro" id="IPR003439">
    <property type="entry name" value="ABC_transporter-like_ATP-bd"/>
</dbReference>
<dbReference type="InterPro" id="IPR050763">
    <property type="entry name" value="ABC_transporter_ATP-binding"/>
</dbReference>
<dbReference type="RefSeq" id="WP_115030065.1">
    <property type="nucleotide sequence ID" value="NZ_UFYA01000001.1"/>
</dbReference>
<evidence type="ECO:0000313" key="8">
    <source>
        <dbReference type="Proteomes" id="UP000254118"/>
    </source>
</evidence>
<evidence type="ECO:0000256" key="2">
    <source>
        <dbReference type="ARBA" id="ARBA00022448"/>
    </source>
</evidence>
<name>A0AA46BMJ5_9MICO</name>
<evidence type="ECO:0000313" key="7">
    <source>
        <dbReference type="EMBL" id="STD07531.1"/>
    </source>
</evidence>
<keyword evidence="5" id="KW-0046">Antibiotic resistance</keyword>
<dbReference type="PANTHER" id="PTHR42711:SF17">
    <property type="entry name" value="ABC TRANSPORTER ATP-BINDING PROTEIN"/>
    <property type="match status" value="1"/>
</dbReference>
<gene>
    <name evidence="7" type="primary">drrA_3</name>
    <name evidence="7" type="ORF">NCTC7915_00826</name>
</gene>
<dbReference type="PROSITE" id="PS50893">
    <property type="entry name" value="ABC_TRANSPORTER_2"/>
    <property type="match status" value="1"/>
</dbReference>
<evidence type="ECO:0000256" key="1">
    <source>
        <dbReference type="ARBA" id="ARBA00004202"/>
    </source>
</evidence>
<keyword evidence="4 7" id="KW-0067">ATP-binding</keyword>
<accession>A0AA46BMJ5</accession>
<evidence type="ECO:0000256" key="5">
    <source>
        <dbReference type="ARBA" id="ARBA00023251"/>
    </source>
</evidence>
<dbReference type="Proteomes" id="UP000254118">
    <property type="component" value="Unassembled WGS sequence"/>
</dbReference>
<evidence type="ECO:0000256" key="4">
    <source>
        <dbReference type="ARBA" id="ARBA00022840"/>
    </source>
</evidence>
<dbReference type="SMART" id="SM00382">
    <property type="entry name" value="AAA"/>
    <property type="match status" value="1"/>
</dbReference>
<dbReference type="GO" id="GO:0016887">
    <property type="term" value="F:ATP hydrolysis activity"/>
    <property type="evidence" value="ECO:0007669"/>
    <property type="project" value="InterPro"/>
</dbReference>
<proteinExistence type="predicted"/>
<dbReference type="EMBL" id="UFYA01000001">
    <property type="protein sequence ID" value="STD07531.1"/>
    <property type="molecule type" value="Genomic_DNA"/>
</dbReference>
<dbReference type="Gene3D" id="3.40.50.300">
    <property type="entry name" value="P-loop containing nucleotide triphosphate hydrolases"/>
    <property type="match status" value="1"/>
</dbReference>
<keyword evidence="3" id="KW-0547">Nucleotide-binding</keyword>
<organism evidence="7 8">
    <name type="scientific">Dermatophilus congolensis</name>
    <dbReference type="NCBI Taxonomy" id="1863"/>
    <lineage>
        <taxon>Bacteria</taxon>
        <taxon>Bacillati</taxon>
        <taxon>Actinomycetota</taxon>
        <taxon>Actinomycetes</taxon>
        <taxon>Micrococcales</taxon>
        <taxon>Dermatophilaceae</taxon>
        <taxon>Dermatophilus</taxon>
    </lineage>
</organism>
<dbReference type="AlphaFoldDB" id="A0AA46BMJ5"/>
<dbReference type="SUPFAM" id="SSF52540">
    <property type="entry name" value="P-loop containing nucleoside triphosphate hydrolases"/>
    <property type="match status" value="1"/>
</dbReference>
<evidence type="ECO:0000256" key="3">
    <source>
        <dbReference type="ARBA" id="ARBA00022741"/>
    </source>
</evidence>
<keyword evidence="2" id="KW-0813">Transport</keyword>
<dbReference type="EC" id="3.6.3.-" evidence="7"/>
<dbReference type="InterPro" id="IPR027417">
    <property type="entry name" value="P-loop_NTPase"/>
</dbReference>
<feature type="domain" description="ABC transporter" evidence="6">
    <location>
        <begin position="9"/>
        <end position="226"/>
    </location>
</feature>
<dbReference type="GO" id="GO:0005886">
    <property type="term" value="C:plasma membrane"/>
    <property type="evidence" value="ECO:0007669"/>
    <property type="project" value="UniProtKB-SubCell"/>
</dbReference>
<dbReference type="GO" id="GO:0046677">
    <property type="term" value="P:response to antibiotic"/>
    <property type="evidence" value="ECO:0007669"/>
    <property type="project" value="UniProtKB-KW"/>
</dbReference>
<dbReference type="GO" id="GO:0005524">
    <property type="term" value="F:ATP binding"/>
    <property type="evidence" value="ECO:0007669"/>
    <property type="project" value="UniProtKB-KW"/>
</dbReference>
<comment type="caution">
    <text evidence="7">The sequence shown here is derived from an EMBL/GenBank/DDBJ whole genome shotgun (WGS) entry which is preliminary data.</text>
</comment>
<reference evidence="7 8" key="1">
    <citation type="submission" date="2018-06" db="EMBL/GenBank/DDBJ databases">
        <authorList>
            <consortium name="Pathogen Informatics"/>
            <person name="Doyle S."/>
        </authorList>
    </citation>
    <scope>NUCLEOTIDE SEQUENCE [LARGE SCALE GENOMIC DNA]</scope>
    <source>
        <strain evidence="7 8">NCTC7915</strain>
    </source>
</reference>
<protein>
    <submittedName>
        <fullName evidence="7">Daunorubicin/doxorubicin resistance ATP-binding protein DrrA</fullName>
        <ecNumber evidence="7">3.6.3.-</ecNumber>
    </submittedName>
</protein>